<dbReference type="RefSeq" id="XP_060329475.1">
    <property type="nucleotide sequence ID" value="XM_060482526.1"/>
</dbReference>
<reference evidence="1" key="1">
    <citation type="submission" date="2023-06" db="EMBL/GenBank/DDBJ databases">
        <authorList>
            <consortium name="Lawrence Berkeley National Laboratory"/>
            <person name="Ahrendt S."/>
            <person name="Sahu N."/>
            <person name="Indic B."/>
            <person name="Wong-Bajracharya J."/>
            <person name="Merenyi Z."/>
            <person name="Ke H.-M."/>
            <person name="Monk M."/>
            <person name="Kocsube S."/>
            <person name="Drula E."/>
            <person name="Lipzen A."/>
            <person name="Balint B."/>
            <person name="Henrissat B."/>
            <person name="Andreopoulos B."/>
            <person name="Martin F.M."/>
            <person name="Harder C.B."/>
            <person name="Rigling D."/>
            <person name="Ford K.L."/>
            <person name="Foster G.D."/>
            <person name="Pangilinan J."/>
            <person name="Papanicolaou A."/>
            <person name="Barry K."/>
            <person name="LaButti K."/>
            <person name="Viragh M."/>
            <person name="Koriabine M."/>
            <person name="Yan M."/>
            <person name="Riley R."/>
            <person name="Champramary S."/>
            <person name="Plett K.L."/>
            <person name="Tsai I.J."/>
            <person name="Slot J."/>
            <person name="Sipos G."/>
            <person name="Plett J."/>
            <person name="Nagy L.G."/>
            <person name="Grigoriev I.V."/>
        </authorList>
    </citation>
    <scope>NUCLEOTIDE SEQUENCE</scope>
    <source>
        <strain evidence="1">CCBAS 213</strain>
    </source>
</reference>
<organism evidence="1 2">
    <name type="scientific">Armillaria tabescens</name>
    <name type="common">Ringless honey mushroom</name>
    <name type="synonym">Agaricus tabescens</name>
    <dbReference type="NCBI Taxonomy" id="1929756"/>
    <lineage>
        <taxon>Eukaryota</taxon>
        <taxon>Fungi</taxon>
        <taxon>Dikarya</taxon>
        <taxon>Basidiomycota</taxon>
        <taxon>Agaricomycotina</taxon>
        <taxon>Agaricomycetes</taxon>
        <taxon>Agaricomycetidae</taxon>
        <taxon>Agaricales</taxon>
        <taxon>Marasmiineae</taxon>
        <taxon>Physalacriaceae</taxon>
        <taxon>Desarmillaria</taxon>
    </lineage>
</organism>
<dbReference type="AlphaFoldDB" id="A0AA39N4P2"/>
<dbReference type="EMBL" id="JAUEPS010000023">
    <property type="protein sequence ID" value="KAK0457160.1"/>
    <property type="molecule type" value="Genomic_DNA"/>
</dbReference>
<protein>
    <submittedName>
        <fullName evidence="1">Uncharacterized protein</fullName>
    </submittedName>
</protein>
<name>A0AA39N4P2_ARMTA</name>
<comment type="caution">
    <text evidence="1">The sequence shown here is derived from an EMBL/GenBank/DDBJ whole genome shotgun (WGS) entry which is preliminary data.</text>
</comment>
<sequence>MAPLTNSRLCSLLTVAGSPSIQKTYGRILSLDSLFGGVIRSIGTCMAVDSFQLHDEIPSFKLDGNRYGVLKLLYTLISNNEFGGDASVRSQDLRITLMVFLRVLNSTSPRPRFLPEDWCTPIMAANFVRIAFQDEAWTSRDEPLHSRDDATFDHFSAAAELVHYFLRFPPVMNETFSRFVSGRLLDPIANLRGGDLYFHRALSMVLDAFIAGLESDVLKPETFQQSIAYLFEPKNLFTVCAVLLMQNKAPSALRRLALLRPDNPAWRECLKKLDTFPAHFEVEYSSTRLSHAIWDFQTFVEGGCVGVYRINMPGCQTPRRDHDGSYRPENTPPRTKLWLRLWNQFWLHRGRSTSAEVAMFSGNGQV</sequence>
<dbReference type="GeneID" id="85366074"/>
<accession>A0AA39N4P2</accession>
<gene>
    <name evidence="1" type="ORF">EV420DRAFT_542936</name>
</gene>
<keyword evidence="2" id="KW-1185">Reference proteome</keyword>
<dbReference type="Proteomes" id="UP001175211">
    <property type="component" value="Unassembled WGS sequence"/>
</dbReference>
<proteinExistence type="predicted"/>
<evidence type="ECO:0000313" key="2">
    <source>
        <dbReference type="Proteomes" id="UP001175211"/>
    </source>
</evidence>
<evidence type="ECO:0000313" key="1">
    <source>
        <dbReference type="EMBL" id="KAK0457160.1"/>
    </source>
</evidence>